<name>A0A2Z7D2W5_9LAMI</name>
<reference evidence="17 18" key="1">
    <citation type="journal article" date="2015" name="Proc. Natl. Acad. Sci. U.S.A.">
        <title>The resurrection genome of Boea hygrometrica: A blueprint for survival of dehydration.</title>
        <authorList>
            <person name="Xiao L."/>
            <person name="Yang G."/>
            <person name="Zhang L."/>
            <person name="Yang X."/>
            <person name="Zhao S."/>
            <person name="Ji Z."/>
            <person name="Zhou Q."/>
            <person name="Hu M."/>
            <person name="Wang Y."/>
            <person name="Chen M."/>
            <person name="Xu Y."/>
            <person name="Jin H."/>
            <person name="Xiao X."/>
            <person name="Hu G."/>
            <person name="Bao F."/>
            <person name="Hu Y."/>
            <person name="Wan P."/>
            <person name="Li L."/>
            <person name="Deng X."/>
            <person name="Kuang T."/>
            <person name="Xiang C."/>
            <person name="Zhu J.K."/>
            <person name="Oliver M.J."/>
            <person name="He Y."/>
        </authorList>
    </citation>
    <scope>NUCLEOTIDE SEQUENCE [LARGE SCALE GENOMIC DNA]</scope>
    <source>
        <strain evidence="18">cv. XS01</strain>
    </source>
</reference>
<dbReference type="PANTHER" id="PTHR46913">
    <property type="entry name" value="RING-H2 FINGER PROTEIN ATL16"/>
    <property type="match status" value="1"/>
</dbReference>
<dbReference type="PANTHER" id="PTHR46913:SF1">
    <property type="entry name" value="RING-H2 FINGER PROTEIN ATL16"/>
    <property type="match status" value="1"/>
</dbReference>
<dbReference type="CDD" id="cd16461">
    <property type="entry name" value="RING-H2_EL5-like"/>
    <property type="match status" value="1"/>
</dbReference>
<proteinExistence type="inferred from homology"/>
<dbReference type="GO" id="GO:0016567">
    <property type="term" value="P:protein ubiquitination"/>
    <property type="evidence" value="ECO:0007669"/>
    <property type="project" value="UniProtKB-UniPathway"/>
</dbReference>
<dbReference type="InterPro" id="IPR013083">
    <property type="entry name" value="Znf_RING/FYVE/PHD"/>
</dbReference>
<feature type="domain" description="RING-type" evidence="16">
    <location>
        <begin position="105"/>
        <end position="147"/>
    </location>
</feature>
<comment type="pathway">
    <text evidence="3">Protein modification; protein ubiquitination.</text>
</comment>
<evidence type="ECO:0000256" key="14">
    <source>
        <dbReference type="PROSITE-ProRule" id="PRU00175"/>
    </source>
</evidence>
<dbReference type="InterPro" id="IPR044600">
    <property type="entry name" value="ATL1/ATL16-like"/>
</dbReference>
<feature type="transmembrane region" description="Helical" evidence="15">
    <location>
        <begin position="20"/>
        <end position="37"/>
    </location>
</feature>
<keyword evidence="10" id="KW-0862">Zinc</keyword>
<evidence type="ECO:0000256" key="10">
    <source>
        <dbReference type="ARBA" id="ARBA00022833"/>
    </source>
</evidence>
<keyword evidence="8 14" id="KW-0863">Zinc-finger</keyword>
<dbReference type="GO" id="GO:0008270">
    <property type="term" value="F:zinc ion binding"/>
    <property type="evidence" value="ECO:0007669"/>
    <property type="project" value="UniProtKB-KW"/>
</dbReference>
<dbReference type="GO" id="GO:0016020">
    <property type="term" value="C:membrane"/>
    <property type="evidence" value="ECO:0007669"/>
    <property type="project" value="UniProtKB-SubCell"/>
</dbReference>
<protein>
    <recommendedName>
        <fullName evidence="4">RING-type E3 ubiquitin transferase</fullName>
        <ecNumber evidence="4">2.3.2.27</ecNumber>
    </recommendedName>
</protein>
<evidence type="ECO:0000256" key="1">
    <source>
        <dbReference type="ARBA" id="ARBA00000900"/>
    </source>
</evidence>
<evidence type="ECO:0000313" key="17">
    <source>
        <dbReference type="EMBL" id="KZV53595.1"/>
    </source>
</evidence>
<evidence type="ECO:0000256" key="6">
    <source>
        <dbReference type="ARBA" id="ARBA00022692"/>
    </source>
</evidence>
<dbReference type="Pfam" id="PF13639">
    <property type="entry name" value="zf-RING_2"/>
    <property type="match status" value="1"/>
</dbReference>
<dbReference type="Gene3D" id="3.30.40.10">
    <property type="entry name" value="Zinc/RING finger domain, C3HC4 (zinc finger)"/>
    <property type="match status" value="1"/>
</dbReference>
<keyword evidence="18" id="KW-1185">Reference proteome</keyword>
<comment type="similarity">
    <text evidence="13">Belongs to the RING-type zinc finger family. ATL subfamily.</text>
</comment>
<evidence type="ECO:0000256" key="15">
    <source>
        <dbReference type="SAM" id="Phobius"/>
    </source>
</evidence>
<evidence type="ECO:0000256" key="3">
    <source>
        <dbReference type="ARBA" id="ARBA00004906"/>
    </source>
</evidence>
<dbReference type="AlphaFoldDB" id="A0A2Z7D2W5"/>
<evidence type="ECO:0000256" key="8">
    <source>
        <dbReference type="ARBA" id="ARBA00022771"/>
    </source>
</evidence>
<evidence type="ECO:0000259" key="16">
    <source>
        <dbReference type="PROSITE" id="PS50089"/>
    </source>
</evidence>
<evidence type="ECO:0000256" key="9">
    <source>
        <dbReference type="ARBA" id="ARBA00022786"/>
    </source>
</evidence>
<keyword evidence="6 15" id="KW-0812">Transmembrane</keyword>
<dbReference type="EMBL" id="KQ990151">
    <property type="protein sequence ID" value="KZV53595.1"/>
    <property type="molecule type" value="Genomic_DNA"/>
</dbReference>
<dbReference type="SUPFAM" id="SSF57850">
    <property type="entry name" value="RING/U-box"/>
    <property type="match status" value="1"/>
</dbReference>
<accession>A0A2Z7D2W5</accession>
<dbReference type="FunFam" id="3.30.40.10:FF:000187">
    <property type="entry name" value="E3 ubiquitin-protein ligase ATL6"/>
    <property type="match status" value="1"/>
</dbReference>
<organism evidence="17 18">
    <name type="scientific">Dorcoceras hygrometricum</name>
    <dbReference type="NCBI Taxonomy" id="472368"/>
    <lineage>
        <taxon>Eukaryota</taxon>
        <taxon>Viridiplantae</taxon>
        <taxon>Streptophyta</taxon>
        <taxon>Embryophyta</taxon>
        <taxon>Tracheophyta</taxon>
        <taxon>Spermatophyta</taxon>
        <taxon>Magnoliopsida</taxon>
        <taxon>eudicotyledons</taxon>
        <taxon>Gunneridae</taxon>
        <taxon>Pentapetalae</taxon>
        <taxon>asterids</taxon>
        <taxon>lamiids</taxon>
        <taxon>Lamiales</taxon>
        <taxon>Gesneriaceae</taxon>
        <taxon>Didymocarpoideae</taxon>
        <taxon>Trichosporeae</taxon>
        <taxon>Loxocarpinae</taxon>
        <taxon>Dorcoceras</taxon>
    </lineage>
</organism>
<gene>
    <name evidence="17" type="ORF">F511_25513</name>
</gene>
<dbReference type="UniPathway" id="UPA00143"/>
<evidence type="ECO:0000256" key="5">
    <source>
        <dbReference type="ARBA" id="ARBA00022679"/>
    </source>
</evidence>
<dbReference type="OrthoDB" id="9984778at2759"/>
<keyword evidence="12 15" id="KW-0472">Membrane</keyword>
<keyword evidence="9" id="KW-0833">Ubl conjugation pathway</keyword>
<keyword evidence="7" id="KW-0479">Metal-binding</keyword>
<evidence type="ECO:0000256" key="11">
    <source>
        <dbReference type="ARBA" id="ARBA00022989"/>
    </source>
</evidence>
<evidence type="ECO:0000256" key="4">
    <source>
        <dbReference type="ARBA" id="ARBA00012483"/>
    </source>
</evidence>
<sequence length="198" mass="22716">MPPAPTSSPNLDPAQWDPQVIGLVGLICSLFILLSYYKMLYRNARTFRVLALTRSSTQRRRINEQLEEFTSQFQSRGLDSCIMHSLPITQIKKTKDKTNITEGECAVCLGEFDEDEWVKHLPSCSHFFHVSCIDTWFQTHSSCPLCRSSVLSYSSPGGYPISILEREDFHRERLEHYQVIRSQILLNTSHRTDEESGG</sequence>
<dbReference type="Proteomes" id="UP000250235">
    <property type="component" value="Unassembled WGS sequence"/>
</dbReference>
<dbReference type="SMART" id="SM00184">
    <property type="entry name" value="RING"/>
    <property type="match status" value="1"/>
</dbReference>
<keyword evidence="5" id="KW-0808">Transferase</keyword>
<comment type="catalytic activity">
    <reaction evidence="1">
        <text>S-ubiquitinyl-[E2 ubiquitin-conjugating enzyme]-L-cysteine + [acceptor protein]-L-lysine = [E2 ubiquitin-conjugating enzyme]-L-cysteine + N(6)-ubiquitinyl-[acceptor protein]-L-lysine.</text>
        <dbReference type="EC" id="2.3.2.27"/>
    </reaction>
</comment>
<evidence type="ECO:0000256" key="12">
    <source>
        <dbReference type="ARBA" id="ARBA00023136"/>
    </source>
</evidence>
<evidence type="ECO:0000313" key="18">
    <source>
        <dbReference type="Proteomes" id="UP000250235"/>
    </source>
</evidence>
<evidence type="ECO:0000256" key="2">
    <source>
        <dbReference type="ARBA" id="ARBA00004167"/>
    </source>
</evidence>
<dbReference type="EC" id="2.3.2.27" evidence="4"/>
<dbReference type="PROSITE" id="PS50089">
    <property type="entry name" value="ZF_RING_2"/>
    <property type="match status" value="1"/>
</dbReference>
<keyword evidence="11 15" id="KW-1133">Transmembrane helix</keyword>
<evidence type="ECO:0000256" key="7">
    <source>
        <dbReference type="ARBA" id="ARBA00022723"/>
    </source>
</evidence>
<comment type="subcellular location">
    <subcellularLocation>
        <location evidence="2">Membrane</location>
        <topology evidence="2">Single-pass membrane protein</topology>
    </subcellularLocation>
</comment>
<evidence type="ECO:0000256" key="13">
    <source>
        <dbReference type="ARBA" id="ARBA00024209"/>
    </source>
</evidence>
<dbReference type="InterPro" id="IPR001841">
    <property type="entry name" value="Znf_RING"/>
</dbReference>
<dbReference type="GO" id="GO:0061630">
    <property type="term" value="F:ubiquitin protein ligase activity"/>
    <property type="evidence" value="ECO:0007669"/>
    <property type="project" value="UniProtKB-EC"/>
</dbReference>